<dbReference type="Proteomes" id="UP001364617">
    <property type="component" value="Unassembled WGS sequence"/>
</dbReference>
<evidence type="ECO:0000313" key="1">
    <source>
        <dbReference type="EMBL" id="KAK7130390.1"/>
    </source>
</evidence>
<dbReference type="EMBL" id="JAYKXH010000021">
    <property type="protein sequence ID" value="KAK7130390.1"/>
    <property type="molecule type" value="Genomic_DNA"/>
</dbReference>
<protein>
    <submittedName>
        <fullName evidence="3">Uncharacterized protein</fullName>
    </submittedName>
</protein>
<gene>
    <name evidence="2" type="ORF">R3I93_006670</name>
    <name evidence="3" type="ORF">R3I93_006683</name>
    <name evidence="1" type="ORF">R3I93_019886</name>
</gene>
<comment type="caution">
    <text evidence="3">The sequence shown here is derived from an EMBL/GenBank/DDBJ whole genome shotgun (WGS) entry which is preliminary data.</text>
</comment>
<sequence>MTIYNSEMAAVD</sequence>
<name>A0AAN9D5X7_9TELE</name>
<organism evidence="3 4">
    <name type="scientific">Phoxinus phoxinus</name>
    <name type="common">Eurasian minnow</name>
    <dbReference type="NCBI Taxonomy" id="58324"/>
    <lineage>
        <taxon>Eukaryota</taxon>
        <taxon>Metazoa</taxon>
        <taxon>Chordata</taxon>
        <taxon>Craniata</taxon>
        <taxon>Vertebrata</taxon>
        <taxon>Euteleostomi</taxon>
        <taxon>Actinopterygii</taxon>
        <taxon>Neopterygii</taxon>
        <taxon>Teleostei</taxon>
        <taxon>Ostariophysi</taxon>
        <taxon>Cypriniformes</taxon>
        <taxon>Leuciscidae</taxon>
        <taxon>Phoxininae</taxon>
        <taxon>Phoxinus</taxon>
    </lineage>
</organism>
<dbReference type="EMBL" id="JAYKXH010000007">
    <property type="protein sequence ID" value="KAK7162453.1"/>
    <property type="molecule type" value="Genomic_DNA"/>
</dbReference>
<accession>A0AAN9D5X7</accession>
<proteinExistence type="predicted"/>
<evidence type="ECO:0000313" key="3">
    <source>
        <dbReference type="EMBL" id="KAK7162453.1"/>
    </source>
</evidence>
<evidence type="ECO:0000313" key="4">
    <source>
        <dbReference type="Proteomes" id="UP001364617"/>
    </source>
</evidence>
<evidence type="ECO:0000313" key="2">
    <source>
        <dbReference type="EMBL" id="KAK7162438.1"/>
    </source>
</evidence>
<dbReference type="EMBL" id="JAYKXH010000007">
    <property type="protein sequence ID" value="KAK7162438.1"/>
    <property type="molecule type" value="Genomic_DNA"/>
</dbReference>
<reference evidence="3 4" key="1">
    <citation type="submission" date="2024-02" db="EMBL/GenBank/DDBJ databases">
        <title>Chromosome-level genome assembly of the Eurasian Minnow (Phoxinus phoxinus).</title>
        <authorList>
            <person name="Oriowo T.O."/>
            <person name="Martin S."/>
            <person name="Stange M."/>
            <person name="Chrysostomakis Y."/>
            <person name="Brown T."/>
            <person name="Winkler S."/>
            <person name="Kukowka S."/>
            <person name="Myers E.W."/>
            <person name="Bohne A."/>
        </authorList>
    </citation>
    <scope>NUCLEOTIDE SEQUENCE [LARGE SCALE GENOMIC DNA]</scope>
    <source>
        <strain evidence="3">ZFMK-TIS-60720</strain>
        <tissue evidence="3">Whole Organism</tissue>
    </source>
</reference>
<keyword evidence="4" id="KW-1185">Reference proteome</keyword>